<organism evidence="4">
    <name type="scientific">Mycoplasmopsis californica HAZ160_1</name>
    <dbReference type="NCBI Taxonomy" id="1397850"/>
    <lineage>
        <taxon>Bacteria</taxon>
        <taxon>Bacillati</taxon>
        <taxon>Mycoplasmatota</taxon>
        <taxon>Mycoplasmoidales</taxon>
        <taxon>Metamycoplasmataceae</taxon>
        <taxon>Mycoplasmopsis</taxon>
    </lineage>
</organism>
<reference evidence="4" key="3">
    <citation type="journal article" date="2019" name="Vet. Microbiol.">
        <title>Mutations associated with change of susceptibility to lincosamides and/or macrolides in field and laboratory-derived Mycoplasma californicum strains in Japan, and development of a rapid detection method for these mutations.</title>
        <authorList>
            <person name="Hata E."/>
            <person name="Nagai K."/>
            <person name="Murakami K."/>
        </authorList>
    </citation>
    <scope>NUCLEOTIDE SEQUENCE</scope>
    <source>
        <strain evidence="4">HAZ160_1</strain>
    </source>
</reference>
<proteinExistence type="inferred from homology"/>
<dbReference type="GO" id="GO:0005737">
    <property type="term" value="C:cytoplasm"/>
    <property type="evidence" value="ECO:0007669"/>
    <property type="project" value="UniProtKB-ARBA"/>
</dbReference>
<dbReference type="GO" id="GO:0006412">
    <property type="term" value="P:translation"/>
    <property type="evidence" value="ECO:0007669"/>
    <property type="project" value="UniProtKB-UniRule"/>
</dbReference>
<dbReference type="SUPFAM" id="SSF54565">
    <property type="entry name" value="Ribosomal protein S16"/>
    <property type="match status" value="1"/>
</dbReference>
<evidence type="ECO:0000313" key="4">
    <source>
        <dbReference type="EMBL" id="BAP01307.1"/>
    </source>
</evidence>
<dbReference type="Gene3D" id="3.30.1320.10">
    <property type="match status" value="1"/>
</dbReference>
<dbReference type="GO" id="GO:0003735">
    <property type="term" value="F:structural constituent of ribosome"/>
    <property type="evidence" value="ECO:0007669"/>
    <property type="project" value="InterPro"/>
</dbReference>
<reference evidence="4" key="2">
    <citation type="journal article" date="2014" name="Genome Announc.">
        <title>Complete Genome Sequence of Mycoplasma californicum Strain HAZ160_1 from Bovine Mastitic Milk in Japan.</title>
        <authorList>
            <person name="Hata E."/>
            <person name="Murakami K."/>
        </authorList>
    </citation>
    <scope>NUCLEOTIDE SEQUENCE</scope>
    <source>
        <strain evidence="4">HAZ160_1</strain>
    </source>
</reference>
<keyword evidence="1 3" id="KW-0689">Ribosomal protein</keyword>
<dbReference type="EMBL" id="AP013353">
    <property type="protein sequence ID" value="BAP01307.1"/>
    <property type="molecule type" value="Genomic_DNA"/>
</dbReference>
<keyword evidence="2 3" id="KW-0687">Ribonucleoprotein</keyword>
<dbReference type="PANTHER" id="PTHR12919">
    <property type="entry name" value="30S RIBOSOMAL PROTEIN S16"/>
    <property type="match status" value="1"/>
</dbReference>
<dbReference type="AlphaFoldDB" id="A0AAT9F8V8"/>
<accession>A0AAT9F8V8</accession>
<evidence type="ECO:0000256" key="2">
    <source>
        <dbReference type="ARBA" id="ARBA00023274"/>
    </source>
</evidence>
<sequence>MQIAWCQALLLDIRSHKFKEIFMVKIRLKRTGSKFNAQYKIVAADSRAPRDGRFIEALGQYNPHTKEFFVKEELVQKWVDNGAQLTQVVYDLFRKHGLNAKLAKNSKHNK</sequence>
<dbReference type="Pfam" id="PF00886">
    <property type="entry name" value="Ribosomal_S16"/>
    <property type="match status" value="1"/>
</dbReference>
<evidence type="ECO:0000256" key="1">
    <source>
        <dbReference type="ARBA" id="ARBA00022980"/>
    </source>
</evidence>
<gene>
    <name evidence="3 4" type="primary">rpsP</name>
    <name evidence="4" type="ORF">MCAL160_0985</name>
</gene>
<dbReference type="KEGG" id="mcm:MCAL160_0985"/>
<dbReference type="HAMAP" id="MF_00385">
    <property type="entry name" value="Ribosomal_bS16"/>
    <property type="match status" value="1"/>
</dbReference>
<dbReference type="NCBIfam" id="TIGR00002">
    <property type="entry name" value="S16"/>
    <property type="match status" value="1"/>
</dbReference>
<comment type="similarity">
    <text evidence="3">Belongs to the bacterial ribosomal protein bS16 family.</text>
</comment>
<name>A0AAT9F8V8_9BACT</name>
<protein>
    <recommendedName>
        <fullName evidence="3">Small ribosomal subunit protein bS16</fullName>
    </recommendedName>
</protein>
<dbReference type="InterPro" id="IPR000307">
    <property type="entry name" value="Ribosomal_bS16"/>
</dbReference>
<evidence type="ECO:0000256" key="3">
    <source>
        <dbReference type="HAMAP-Rule" id="MF_00385"/>
    </source>
</evidence>
<dbReference type="PANTHER" id="PTHR12919:SF20">
    <property type="entry name" value="SMALL RIBOSOMAL SUBUNIT PROTEIN BS16M"/>
    <property type="match status" value="1"/>
</dbReference>
<dbReference type="GO" id="GO:0015935">
    <property type="term" value="C:small ribosomal subunit"/>
    <property type="evidence" value="ECO:0007669"/>
    <property type="project" value="TreeGrafter"/>
</dbReference>
<reference evidence="4" key="1">
    <citation type="journal article" date="2014" name="Appl. Environ. Microbiol.">
        <title>Molecular Epidemiology of Cases of Mycoplasma californicum Infection in Japan.</title>
        <authorList>
            <person name="Hata E."/>
            <person name="Suzuki K."/>
            <person name="Hanyu H."/>
            <person name="Itoh M."/>
            <person name="Higuchi H."/>
            <person name="Kobayashi H."/>
        </authorList>
    </citation>
    <scope>NUCLEOTIDE SEQUENCE</scope>
    <source>
        <strain evidence="4">HAZ160_1</strain>
    </source>
</reference>
<dbReference type="InterPro" id="IPR023803">
    <property type="entry name" value="Ribosomal_bS16_dom_sf"/>
</dbReference>
<reference evidence="4" key="4">
    <citation type="submission" date="2024-06" db="EMBL/GenBank/DDBJ databases">
        <authorList>
            <consortium name="Mycoplasma californicum genome sequencing consortium"/>
            <person name="Hata E."/>
            <person name="Tanaka K."/>
            <person name="Tamamura Y."/>
        </authorList>
    </citation>
    <scope>NUCLEOTIDE SEQUENCE</scope>
    <source>
        <strain evidence="4">HAZ160_1</strain>
    </source>
</reference>